<sequence length="74" mass="7982">MLDTLENMNATQSQPTQLMSVAGLVKMTGADYAAVTRALTSEQVKPSLVIDDRPLFDTEALAIVRRHLSKHGGA</sequence>
<proteinExistence type="predicted"/>
<organism evidence="1 2">
    <name type="scientific">Natronomicrosphaera hydrolytica</name>
    <dbReference type="NCBI Taxonomy" id="3242702"/>
    <lineage>
        <taxon>Bacteria</taxon>
        <taxon>Pseudomonadati</taxon>
        <taxon>Planctomycetota</taxon>
        <taxon>Phycisphaerae</taxon>
        <taxon>Phycisphaerales</taxon>
        <taxon>Phycisphaeraceae</taxon>
        <taxon>Natronomicrosphaera</taxon>
    </lineage>
</organism>
<evidence type="ECO:0000313" key="1">
    <source>
        <dbReference type="EMBL" id="MFA9477107.1"/>
    </source>
</evidence>
<accession>A0ABV4U0I6</accession>
<reference evidence="1 2" key="1">
    <citation type="submission" date="2024-08" db="EMBL/GenBank/DDBJ databases">
        <title>Whole-genome sequencing of halo(alkali)philic microorganisms from hypersaline lakes.</title>
        <authorList>
            <person name="Sorokin D.Y."/>
            <person name="Merkel A.Y."/>
            <person name="Messina E."/>
            <person name="Yakimov M."/>
        </authorList>
    </citation>
    <scope>NUCLEOTIDE SEQUENCE [LARGE SCALE GENOMIC DNA]</scope>
    <source>
        <strain evidence="1 2">AB-hyl4</strain>
    </source>
</reference>
<dbReference type="Proteomes" id="UP001575105">
    <property type="component" value="Unassembled WGS sequence"/>
</dbReference>
<keyword evidence="2" id="KW-1185">Reference proteome</keyword>
<gene>
    <name evidence="1" type="ORF">ACERK3_02250</name>
</gene>
<evidence type="ECO:0000313" key="2">
    <source>
        <dbReference type="Proteomes" id="UP001575105"/>
    </source>
</evidence>
<comment type="caution">
    <text evidence="1">The sequence shown here is derived from an EMBL/GenBank/DDBJ whole genome shotgun (WGS) entry which is preliminary data.</text>
</comment>
<protein>
    <submittedName>
        <fullName evidence="1">Uncharacterized protein</fullName>
    </submittedName>
</protein>
<dbReference type="EMBL" id="JBGUBD010000001">
    <property type="protein sequence ID" value="MFA9477107.1"/>
    <property type="molecule type" value="Genomic_DNA"/>
</dbReference>
<dbReference type="RefSeq" id="WP_425344029.1">
    <property type="nucleotide sequence ID" value="NZ_JBGUBD010000001.1"/>
</dbReference>
<name>A0ABV4U0I6_9BACT</name>